<organism evidence="1 2">
    <name type="scientific">candidate division KSB3 bacterium</name>
    <dbReference type="NCBI Taxonomy" id="2044937"/>
    <lineage>
        <taxon>Bacteria</taxon>
        <taxon>candidate division KSB3</taxon>
    </lineage>
</organism>
<name>A0A2G6K7A6_9BACT</name>
<evidence type="ECO:0000313" key="2">
    <source>
        <dbReference type="Proteomes" id="UP000230821"/>
    </source>
</evidence>
<reference evidence="1 2" key="1">
    <citation type="submission" date="2017-10" db="EMBL/GenBank/DDBJ databases">
        <title>Novel microbial diversity and functional potential in the marine mammal oral microbiome.</title>
        <authorList>
            <person name="Dudek N.K."/>
            <person name="Sun C.L."/>
            <person name="Burstein D."/>
            <person name="Kantor R.S."/>
            <person name="Aliaga Goltsman D.S."/>
            <person name="Bik E.M."/>
            <person name="Thomas B.C."/>
            <person name="Banfield J.F."/>
            <person name="Relman D.A."/>
        </authorList>
    </citation>
    <scope>NUCLEOTIDE SEQUENCE [LARGE SCALE GENOMIC DNA]</scope>
    <source>
        <strain evidence="1">DOLJORAL78_47_16</strain>
    </source>
</reference>
<protein>
    <submittedName>
        <fullName evidence="1">Uncharacterized protein</fullName>
    </submittedName>
</protein>
<dbReference type="AlphaFoldDB" id="A0A2G6K7A6"/>
<dbReference type="Proteomes" id="UP000230821">
    <property type="component" value="Unassembled WGS sequence"/>
</dbReference>
<sequence>MQLKAIPFPDSRFAGWKINGMPHEGVITLEEDTVLSAIFERTDDPMLADGVTLYWYDANGGRDYAKIALNQMFIAFEDREKWDVTTDEEYHETLQHIAQTFHLQAEIMSRNRYQMSLKTLEPLEKEQWFEVLSRLQQLTYVQWAGTNTL</sequence>
<proteinExistence type="predicted"/>
<comment type="caution">
    <text evidence="1">The sequence shown here is derived from an EMBL/GenBank/DDBJ whole genome shotgun (WGS) entry which is preliminary data.</text>
</comment>
<gene>
    <name evidence="1" type="ORF">CSA56_18045</name>
</gene>
<accession>A0A2G6K7A6</accession>
<evidence type="ECO:0000313" key="1">
    <source>
        <dbReference type="EMBL" id="PIE31534.1"/>
    </source>
</evidence>
<dbReference type="EMBL" id="PDSK01000142">
    <property type="protein sequence ID" value="PIE31534.1"/>
    <property type="molecule type" value="Genomic_DNA"/>
</dbReference>